<evidence type="ECO:0000313" key="3">
    <source>
        <dbReference type="Proteomes" id="UP000199356"/>
    </source>
</evidence>
<keyword evidence="3" id="KW-1185">Reference proteome</keyword>
<feature type="chain" id="PRO_5011636289" description="LTXXQ motif family protein" evidence="1">
    <location>
        <begin position="21"/>
        <end position="158"/>
    </location>
</feature>
<feature type="signal peptide" evidence="1">
    <location>
        <begin position="1"/>
        <end position="20"/>
    </location>
</feature>
<dbReference type="RefSeq" id="WP_093423840.1">
    <property type="nucleotide sequence ID" value="NZ_FOXA01000013.1"/>
</dbReference>
<evidence type="ECO:0008006" key="4">
    <source>
        <dbReference type="Google" id="ProtNLM"/>
    </source>
</evidence>
<reference evidence="2 3" key="1">
    <citation type="submission" date="2016-10" db="EMBL/GenBank/DDBJ databases">
        <authorList>
            <person name="de Groot N.N."/>
        </authorList>
    </citation>
    <scope>NUCLEOTIDE SEQUENCE [LARGE SCALE GENOMIC DNA]</scope>
    <source>
        <strain evidence="2 3">DSM 19547</strain>
    </source>
</reference>
<dbReference type="OrthoDB" id="7877136at2"/>
<evidence type="ECO:0000256" key="1">
    <source>
        <dbReference type="SAM" id="SignalP"/>
    </source>
</evidence>
<dbReference type="AlphaFoldDB" id="A0A1I5TG33"/>
<name>A0A1I5TG33_9RHOB</name>
<protein>
    <recommendedName>
        <fullName evidence="4">LTXXQ motif family protein</fullName>
    </recommendedName>
</protein>
<accession>A0A1I5TG33</accession>
<dbReference type="Proteomes" id="UP000199356">
    <property type="component" value="Unassembled WGS sequence"/>
</dbReference>
<gene>
    <name evidence="2" type="ORF">SAMN04488047_113101</name>
</gene>
<organism evidence="2 3">
    <name type="scientific">Tranquillimonas alkanivorans</name>
    <dbReference type="NCBI Taxonomy" id="441119"/>
    <lineage>
        <taxon>Bacteria</taxon>
        <taxon>Pseudomonadati</taxon>
        <taxon>Pseudomonadota</taxon>
        <taxon>Alphaproteobacteria</taxon>
        <taxon>Rhodobacterales</taxon>
        <taxon>Roseobacteraceae</taxon>
        <taxon>Tranquillimonas</taxon>
    </lineage>
</organism>
<keyword evidence="1" id="KW-0732">Signal</keyword>
<evidence type="ECO:0000313" key="2">
    <source>
        <dbReference type="EMBL" id="SFP81821.1"/>
    </source>
</evidence>
<proteinExistence type="predicted"/>
<dbReference type="EMBL" id="FOXA01000013">
    <property type="protein sequence ID" value="SFP81821.1"/>
    <property type="molecule type" value="Genomic_DNA"/>
</dbReference>
<sequence length="158" mass="16966">MLGKTIIAAATLGLAAPAFADNAQLARSLGVEPEQYTAAELVRLKSARAEDNRFIVNYVLEQADAPSTRSAAAPAFARALDLDTTDYTAAELQLIRRALEENDDFRLKNLLAGAGADISAGTTAAKRQLAYDLGVEPSNYSVRELAVLRAKRNAREDD</sequence>